<feature type="chain" id="PRO_5040045527" evidence="1">
    <location>
        <begin position="19"/>
        <end position="52"/>
    </location>
</feature>
<dbReference type="EMBL" id="JAIWYP010000004">
    <property type="protein sequence ID" value="KAH3843134.1"/>
    <property type="molecule type" value="Genomic_DNA"/>
</dbReference>
<reference evidence="3" key="1">
    <citation type="journal article" date="2019" name="bioRxiv">
        <title>The Genome of the Zebra Mussel, Dreissena polymorpha: A Resource for Invasive Species Research.</title>
        <authorList>
            <person name="McCartney M.A."/>
            <person name="Auch B."/>
            <person name="Kono T."/>
            <person name="Mallez S."/>
            <person name="Zhang Y."/>
            <person name="Obille A."/>
            <person name="Becker A."/>
            <person name="Abrahante J.E."/>
            <person name="Garbe J."/>
            <person name="Badalamenti J.P."/>
            <person name="Herman A."/>
            <person name="Mangelson H."/>
            <person name="Liachko I."/>
            <person name="Sullivan S."/>
            <person name="Sone E.D."/>
            <person name="Koren S."/>
            <person name="Silverstein K.A.T."/>
            <person name="Beckman K.B."/>
            <person name="Gohl D.M."/>
        </authorList>
    </citation>
    <scope>NUCLEOTIDE SEQUENCE</scope>
    <source>
        <strain evidence="3">Duluth1</strain>
        <tissue evidence="3">Whole animal</tissue>
    </source>
</reference>
<dbReference type="EMBL" id="JAIWYP010000004">
    <property type="protein sequence ID" value="KAH3841572.1"/>
    <property type="molecule type" value="Genomic_DNA"/>
</dbReference>
<organism evidence="3 4">
    <name type="scientific">Dreissena polymorpha</name>
    <name type="common">Zebra mussel</name>
    <name type="synonym">Mytilus polymorpha</name>
    <dbReference type="NCBI Taxonomy" id="45954"/>
    <lineage>
        <taxon>Eukaryota</taxon>
        <taxon>Metazoa</taxon>
        <taxon>Spiralia</taxon>
        <taxon>Lophotrochozoa</taxon>
        <taxon>Mollusca</taxon>
        <taxon>Bivalvia</taxon>
        <taxon>Autobranchia</taxon>
        <taxon>Heteroconchia</taxon>
        <taxon>Euheterodonta</taxon>
        <taxon>Imparidentia</taxon>
        <taxon>Neoheterodontei</taxon>
        <taxon>Myida</taxon>
        <taxon>Dreissenoidea</taxon>
        <taxon>Dreissenidae</taxon>
        <taxon>Dreissena</taxon>
    </lineage>
</organism>
<name>A0A9D4QTQ6_DREPO</name>
<dbReference type="Proteomes" id="UP000828390">
    <property type="component" value="Unassembled WGS sequence"/>
</dbReference>
<protein>
    <submittedName>
        <fullName evidence="3">Uncharacterized protein</fullName>
    </submittedName>
</protein>
<evidence type="ECO:0000256" key="1">
    <source>
        <dbReference type="SAM" id="SignalP"/>
    </source>
</evidence>
<dbReference type="AlphaFoldDB" id="A0A9D4QTQ6"/>
<feature type="signal peptide" evidence="1">
    <location>
        <begin position="1"/>
        <end position="18"/>
    </location>
</feature>
<gene>
    <name evidence="2" type="ORF">DPMN_115039</name>
    <name evidence="3" type="ORF">DPMN_116641</name>
</gene>
<keyword evidence="1" id="KW-0732">Signal</keyword>
<proteinExistence type="predicted"/>
<keyword evidence="4" id="KW-1185">Reference proteome</keyword>
<accession>A0A9D4QTQ6</accession>
<evidence type="ECO:0000313" key="3">
    <source>
        <dbReference type="EMBL" id="KAH3843134.1"/>
    </source>
</evidence>
<evidence type="ECO:0000313" key="4">
    <source>
        <dbReference type="Proteomes" id="UP000828390"/>
    </source>
</evidence>
<evidence type="ECO:0000313" key="2">
    <source>
        <dbReference type="EMBL" id="KAH3841572.1"/>
    </source>
</evidence>
<reference evidence="3" key="2">
    <citation type="submission" date="2020-11" db="EMBL/GenBank/DDBJ databases">
        <authorList>
            <person name="McCartney M.A."/>
            <person name="Auch B."/>
            <person name="Kono T."/>
            <person name="Mallez S."/>
            <person name="Becker A."/>
            <person name="Gohl D.M."/>
            <person name="Silverstein K.A.T."/>
            <person name="Koren S."/>
            <person name="Bechman K.B."/>
            <person name="Herman A."/>
            <person name="Abrahante J.E."/>
            <person name="Garbe J."/>
        </authorList>
    </citation>
    <scope>NUCLEOTIDE SEQUENCE</scope>
    <source>
        <strain evidence="3">Duluth1</strain>
        <tissue evidence="3">Whole animal</tissue>
    </source>
</reference>
<comment type="caution">
    <text evidence="3">The sequence shown here is derived from an EMBL/GenBank/DDBJ whole genome shotgun (WGS) entry which is preliminary data.</text>
</comment>
<sequence length="52" mass="5666">MYFVCAAVSCCCILGTLALSETKGTELQDKIEMTIVRSDRAVNGVTRSDDHL</sequence>